<organism evidence="2 3">
    <name type="scientific">Cerasibacillus quisquiliarum</name>
    <dbReference type="NCBI Taxonomy" id="227865"/>
    <lineage>
        <taxon>Bacteria</taxon>
        <taxon>Bacillati</taxon>
        <taxon>Bacillota</taxon>
        <taxon>Bacilli</taxon>
        <taxon>Bacillales</taxon>
        <taxon>Bacillaceae</taxon>
        <taxon>Cerasibacillus</taxon>
    </lineage>
</organism>
<comment type="caution">
    <text evidence="2">The sequence shown here is derived from an EMBL/GenBank/DDBJ whole genome shotgun (WGS) entry which is preliminary data.</text>
</comment>
<dbReference type="EMBL" id="BJXW01000009">
    <property type="protein sequence ID" value="GEN30579.1"/>
    <property type="molecule type" value="Genomic_DNA"/>
</dbReference>
<dbReference type="Proteomes" id="UP000321491">
    <property type="component" value="Unassembled WGS sequence"/>
</dbReference>
<evidence type="ECO:0000313" key="3">
    <source>
        <dbReference type="Proteomes" id="UP000321491"/>
    </source>
</evidence>
<gene>
    <name evidence="2" type="ORF">CQU01_08170</name>
</gene>
<evidence type="ECO:0000313" key="2">
    <source>
        <dbReference type="EMBL" id="GEN30579.1"/>
    </source>
</evidence>
<keyword evidence="1" id="KW-0175">Coiled coil</keyword>
<dbReference type="InterPro" id="IPR019454">
    <property type="entry name" value="Lipoprot_YkyA-like"/>
</dbReference>
<name>A0A511UVE9_9BACI</name>
<dbReference type="Gene3D" id="1.20.120.570">
    <property type="entry name" value="YkyA-like"/>
    <property type="match status" value="1"/>
</dbReference>
<feature type="coiled-coil region" evidence="1">
    <location>
        <begin position="161"/>
        <end position="205"/>
    </location>
</feature>
<reference evidence="2 3" key="1">
    <citation type="submission" date="2019-07" db="EMBL/GenBank/DDBJ databases">
        <title>Whole genome shotgun sequence of Cerasibacillus quisquiliarum NBRC 102429.</title>
        <authorList>
            <person name="Hosoyama A."/>
            <person name="Uohara A."/>
            <person name="Ohji S."/>
            <person name="Ichikawa N."/>
        </authorList>
    </citation>
    <scope>NUCLEOTIDE SEQUENCE [LARGE SCALE GENOMIC DNA]</scope>
    <source>
        <strain evidence="2 3">NBRC 102429</strain>
    </source>
</reference>
<evidence type="ECO:0000256" key="1">
    <source>
        <dbReference type="SAM" id="Coils"/>
    </source>
</evidence>
<dbReference type="AlphaFoldDB" id="A0A511UVE9"/>
<sequence>MIRKIYYLILLVSIMFTLTACGESVQKKIYGHLEETVALEKEFSEKQKELVDLEKKEQGIYEKIIDLSSDELDEIKALSKEANELIDQRIELIELENDSLQTAKEEFIKIHSLKDDLTDKALARSITQLYDKMIERYEAYDEIYKTYKESLDLEKQLYRMLVDEESTQEQLSKQIELLNEHYESIIKANKTFNKKTEEYNELKRRFYEDADLNVTYKDKN</sequence>
<dbReference type="RefSeq" id="WP_170226603.1">
    <property type="nucleotide sequence ID" value="NZ_BJXW01000009.1"/>
</dbReference>
<keyword evidence="3" id="KW-1185">Reference proteome</keyword>
<evidence type="ECO:0008006" key="4">
    <source>
        <dbReference type="Google" id="ProtNLM"/>
    </source>
</evidence>
<dbReference type="SUPFAM" id="SSF140423">
    <property type="entry name" value="MW0975(SA0943)-like"/>
    <property type="match status" value="1"/>
</dbReference>
<dbReference type="Pfam" id="PF10368">
    <property type="entry name" value="YkyA"/>
    <property type="match status" value="1"/>
</dbReference>
<accession>A0A511UVE9</accession>
<protein>
    <recommendedName>
        <fullName evidence="4">Lipoprotein</fullName>
    </recommendedName>
</protein>
<proteinExistence type="predicted"/>
<dbReference type="InterPro" id="IPR036785">
    <property type="entry name" value="YkyA-like_sf"/>
</dbReference>
<feature type="coiled-coil region" evidence="1">
    <location>
        <begin position="36"/>
        <end position="98"/>
    </location>
</feature>
<dbReference type="PROSITE" id="PS51257">
    <property type="entry name" value="PROKAR_LIPOPROTEIN"/>
    <property type="match status" value="1"/>
</dbReference>